<proteinExistence type="predicted"/>
<name>A0AAV1U686_9STRA</name>
<comment type="caution">
    <text evidence="2">The sequence shown here is derived from an EMBL/GenBank/DDBJ whole genome shotgun (WGS) entry which is preliminary data.</text>
</comment>
<sequence>MAATTEPTKKTPGGVPRATPGRGSRDDKILAALTDRLASLESSQKVRDEEERVLGGRGERTVRLETRRQHARPTDDDRHDRRRGGEGTGAAWVPARD</sequence>
<gene>
    <name evidence="2" type="ORF">PM001_LOCUS15396</name>
</gene>
<evidence type="ECO:0000313" key="3">
    <source>
        <dbReference type="Proteomes" id="UP001162060"/>
    </source>
</evidence>
<feature type="region of interest" description="Disordered" evidence="1">
    <location>
        <begin position="1"/>
        <end position="27"/>
    </location>
</feature>
<dbReference type="EMBL" id="CAKLBY020000165">
    <property type="protein sequence ID" value="CAK7930246.1"/>
    <property type="molecule type" value="Genomic_DNA"/>
</dbReference>
<evidence type="ECO:0000313" key="2">
    <source>
        <dbReference type="EMBL" id="CAK7930246.1"/>
    </source>
</evidence>
<dbReference type="AlphaFoldDB" id="A0AAV1U686"/>
<evidence type="ECO:0000256" key="1">
    <source>
        <dbReference type="SAM" id="MobiDB-lite"/>
    </source>
</evidence>
<protein>
    <submittedName>
        <fullName evidence="2">Uncharacterized protein</fullName>
    </submittedName>
</protein>
<reference evidence="2" key="1">
    <citation type="submission" date="2024-01" db="EMBL/GenBank/DDBJ databases">
        <authorList>
            <person name="Webb A."/>
        </authorList>
    </citation>
    <scope>NUCLEOTIDE SEQUENCE</scope>
    <source>
        <strain evidence="2">Pm1</strain>
    </source>
</reference>
<organism evidence="2 3">
    <name type="scientific">Peronospora matthiolae</name>
    <dbReference type="NCBI Taxonomy" id="2874970"/>
    <lineage>
        <taxon>Eukaryota</taxon>
        <taxon>Sar</taxon>
        <taxon>Stramenopiles</taxon>
        <taxon>Oomycota</taxon>
        <taxon>Peronosporomycetes</taxon>
        <taxon>Peronosporales</taxon>
        <taxon>Peronosporaceae</taxon>
        <taxon>Peronospora</taxon>
    </lineage>
</organism>
<feature type="region of interest" description="Disordered" evidence="1">
    <location>
        <begin position="42"/>
        <end position="97"/>
    </location>
</feature>
<feature type="compositionally biased region" description="Basic and acidic residues" evidence="1">
    <location>
        <begin position="44"/>
        <end position="85"/>
    </location>
</feature>
<accession>A0AAV1U686</accession>
<dbReference type="Proteomes" id="UP001162060">
    <property type="component" value="Unassembled WGS sequence"/>
</dbReference>